<keyword evidence="4" id="KW-0393">Immunoglobulin domain</keyword>
<sequence>GRDKPSLSVWPSHVIPQGQNVTFRCYCHGDYYIFKFYKEHGDPIPQIHGKTFSRKLDLGPVTPAYAGAYRCYCVNYRYHDANSTNSDPVKIIISGLYKKPSLSALMGPVVISGENMTLSCVSDLQFHMFHLSREGVPQGRGLPAVQSHSGAFHSNFHLGPVAQAGNYSCYGSFKNSSYMWSTPSDPLYISVTDNHSKLHILIGISDPERQEVTYLEFDQMIFKQNLTTRNSQIPKEFSTDPSVYM</sequence>
<keyword evidence="7" id="KW-1185">Reference proteome</keyword>
<dbReference type="PANTHER" id="PTHR11738:SF113">
    <property type="entry name" value="KILLER CELL IMMUNOGLOBULIN-LIKE RECEPTOR 2DL4"/>
    <property type="match status" value="1"/>
</dbReference>
<protein>
    <recommendedName>
        <fullName evidence="5">Immunoglobulin domain-containing protein</fullName>
    </recommendedName>
</protein>
<keyword evidence="3" id="KW-0325">Glycoprotein</keyword>
<evidence type="ECO:0000259" key="5">
    <source>
        <dbReference type="SMART" id="SM00409"/>
    </source>
</evidence>
<proteinExistence type="predicted"/>
<comment type="caution">
    <text evidence="6">The sequence shown here is derived from an EMBL/GenBank/DDBJ whole genome shotgun (WGS) entry which is preliminary data.</text>
</comment>
<dbReference type="InterPro" id="IPR003599">
    <property type="entry name" value="Ig_sub"/>
</dbReference>
<evidence type="ECO:0000313" key="7">
    <source>
        <dbReference type="Proteomes" id="UP000092124"/>
    </source>
</evidence>
<dbReference type="AlphaFoldDB" id="A0A1A6HJI8"/>
<dbReference type="Proteomes" id="UP000092124">
    <property type="component" value="Unassembled WGS sequence"/>
</dbReference>
<dbReference type="PANTHER" id="PTHR11738">
    <property type="entry name" value="MHC CLASS I NK CELL RECEPTOR"/>
    <property type="match status" value="1"/>
</dbReference>
<dbReference type="InterPro" id="IPR050412">
    <property type="entry name" value="Ig-like_Receptors_ImmuneReg"/>
</dbReference>
<evidence type="ECO:0000313" key="6">
    <source>
        <dbReference type="EMBL" id="OBS78140.1"/>
    </source>
</evidence>
<dbReference type="GO" id="GO:0002764">
    <property type="term" value="P:immune response-regulating signaling pathway"/>
    <property type="evidence" value="ECO:0007669"/>
    <property type="project" value="TreeGrafter"/>
</dbReference>
<dbReference type="InterPro" id="IPR013151">
    <property type="entry name" value="Immunoglobulin_dom"/>
</dbReference>
<dbReference type="STRING" id="56216.A0A1A6HJI8"/>
<evidence type="ECO:0000256" key="3">
    <source>
        <dbReference type="ARBA" id="ARBA00023180"/>
    </source>
</evidence>
<organism evidence="6 7">
    <name type="scientific">Neotoma lepida</name>
    <name type="common">Desert woodrat</name>
    <dbReference type="NCBI Taxonomy" id="56216"/>
    <lineage>
        <taxon>Eukaryota</taxon>
        <taxon>Metazoa</taxon>
        <taxon>Chordata</taxon>
        <taxon>Craniata</taxon>
        <taxon>Vertebrata</taxon>
        <taxon>Euteleostomi</taxon>
        <taxon>Mammalia</taxon>
        <taxon>Eutheria</taxon>
        <taxon>Euarchontoglires</taxon>
        <taxon>Glires</taxon>
        <taxon>Rodentia</taxon>
        <taxon>Myomorpha</taxon>
        <taxon>Muroidea</taxon>
        <taxon>Cricetidae</taxon>
        <taxon>Neotominae</taxon>
        <taxon>Neotoma</taxon>
    </lineage>
</organism>
<dbReference type="SMART" id="SM00409">
    <property type="entry name" value="IG"/>
    <property type="match status" value="2"/>
</dbReference>
<feature type="domain" description="Immunoglobulin" evidence="5">
    <location>
        <begin position="10"/>
        <end position="94"/>
    </location>
</feature>
<feature type="domain" description="Immunoglobulin" evidence="5">
    <location>
        <begin position="105"/>
        <end position="192"/>
    </location>
</feature>
<keyword evidence="2" id="KW-1015">Disulfide bond</keyword>
<evidence type="ECO:0000256" key="2">
    <source>
        <dbReference type="ARBA" id="ARBA00023157"/>
    </source>
</evidence>
<feature type="non-terminal residue" evidence="6">
    <location>
        <position position="245"/>
    </location>
</feature>
<keyword evidence="1" id="KW-0732">Signal</keyword>
<evidence type="ECO:0000256" key="1">
    <source>
        <dbReference type="ARBA" id="ARBA00022729"/>
    </source>
</evidence>
<dbReference type="SUPFAM" id="SSF48726">
    <property type="entry name" value="Immunoglobulin"/>
    <property type="match status" value="2"/>
</dbReference>
<dbReference type="OrthoDB" id="9613897at2759"/>
<dbReference type="InterPro" id="IPR036179">
    <property type="entry name" value="Ig-like_dom_sf"/>
</dbReference>
<gene>
    <name evidence="6" type="ORF">A6R68_19467</name>
</gene>
<dbReference type="GO" id="GO:0005886">
    <property type="term" value="C:plasma membrane"/>
    <property type="evidence" value="ECO:0007669"/>
    <property type="project" value="TreeGrafter"/>
</dbReference>
<name>A0A1A6HJI8_NEOLE</name>
<accession>A0A1A6HJI8</accession>
<evidence type="ECO:0000256" key="4">
    <source>
        <dbReference type="ARBA" id="ARBA00023319"/>
    </source>
</evidence>
<feature type="non-terminal residue" evidence="6">
    <location>
        <position position="1"/>
    </location>
</feature>
<dbReference type="InterPro" id="IPR013783">
    <property type="entry name" value="Ig-like_fold"/>
</dbReference>
<dbReference type="FunFam" id="2.60.40.10:FF:000049">
    <property type="entry name" value="Leukocyte immunoglobulin-like receptor subfamily B member 1"/>
    <property type="match status" value="2"/>
</dbReference>
<dbReference type="Pfam" id="PF00047">
    <property type="entry name" value="ig"/>
    <property type="match status" value="1"/>
</dbReference>
<dbReference type="Gene3D" id="2.60.40.10">
    <property type="entry name" value="Immunoglobulins"/>
    <property type="match status" value="2"/>
</dbReference>
<dbReference type="EMBL" id="LZPO01027512">
    <property type="protein sequence ID" value="OBS78140.1"/>
    <property type="molecule type" value="Genomic_DNA"/>
</dbReference>
<reference evidence="6 7" key="1">
    <citation type="submission" date="2016-06" db="EMBL/GenBank/DDBJ databases">
        <title>The Draft Genome Sequence and Annotation of the Desert Woodrat Neotoma lepida.</title>
        <authorList>
            <person name="Campbell M."/>
            <person name="Oakeson K.F."/>
            <person name="Yandell M."/>
            <person name="Halpert J.R."/>
            <person name="Dearing D."/>
        </authorList>
    </citation>
    <scope>NUCLEOTIDE SEQUENCE [LARGE SCALE GENOMIC DNA]</scope>
    <source>
        <strain evidence="6">417</strain>
        <tissue evidence="6">Liver</tissue>
    </source>
</reference>